<feature type="signal peptide" evidence="1">
    <location>
        <begin position="1"/>
        <end position="19"/>
    </location>
</feature>
<evidence type="ECO:0000313" key="3">
    <source>
        <dbReference type="Proteomes" id="UP000001542"/>
    </source>
</evidence>
<reference evidence="2" key="1">
    <citation type="submission" date="2006-10" db="EMBL/GenBank/DDBJ databases">
        <authorList>
            <person name="Amadeo P."/>
            <person name="Zhao Q."/>
            <person name="Wortman J."/>
            <person name="Fraser-Liggett C."/>
            <person name="Carlton J."/>
        </authorList>
    </citation>
    <scope>NUCLEOTIDE SEQUENCE</scope>
    <source>
        <strain evidence="2">G3</strain>
    </source>
</reference>
<name>A2FMS1_TRIV3</name>
<dbReference type="InParanoid" id="A2FMS1"/>
<keyword evidence="1" id="KW-0732">Signal</keyword>
<proteinExistence type="predicted"/>
<feature type="chain" id="PRO_5002643682" evidence="1">
    <location>
        <begin position="20"/>
        <end position="461"/>
    </location>
</feature>
<dbReference type="VEuPathDB" id="TrichDB:TVAG_339080"/>
<evidence type="ECO:0000313" key="2">
    <source>
        <dbReference type="EMBL" id="EAX93785.1"/>
    </source>
</evidence>
<sequence>MLALFALFPFSLQYTPFEGCTPENTIRIQPSEVITKSFAKDEYSPLCIQGSIYFDSNRVFTADWRFDTVDGELGSFHNDDGVELIGSRDKIPYIKLRPRDLYSPNIITIVGITMSGPSDSGFTYQVFTNKESFNKKITIDKNNELGIIAVNQNPLKFTVNRVKSKAIIKANGDATKKIGNRIILNVHRPQDDSSFTSEEVKIKCQTDSNTQPEQGFTTQFAENLFFIIPEAEGGYHSRQINDYSNQHITIFTDVESSEEVYQDPCLEGEEETEQEKPQVETMPVPDGVFCNEIRTSYSAIESYLITIGAEKTLCMKGSFVFASVDKFKVSLYNTQNLNENPVEMENPFSVAGDTCLSIIKCSDNSKECRVHAVPIVTPVSNEKDGTQLSIFTTKNSLELNHTVSFKDEKFKSFALTSYSNKKKEIEVKTNNEKVYGILLSGNETGLNKFQGFTLRSLISLG</sequence>
<dbReference type="Proteomes" id="UP000001542">
    <property type="component" value="Unassembled WGS sequence"/>
</dbReference>
<evidence type="ECO:0000256" key="1">
    <source>
        <dbReference type="SAM" id="SignalP"/>
    </source>
</evidence>
<dbReference type="AlphaFoldDB" id="A2FMS1"/>
<organism evidence="2 3">
    <name type="scientific">Trichomonas vaginalis (strain ATCC PRA-98 / G3)</name>
    <dbReference type="NCBI Taxonomy" id="412133"/>
    <lineage>
        <taxon>Eukaryota</taxon>
        <taxon>Metamonada</taxon>
        <taxon>Parabasalia</taxon>
        <taxon>Trichomonadida</taxon>
        <taxon>Trichomonadidae</taxon>
        <taxon>Trichomonas</taxon>
    </lineage>
</organism>
<reference evidence="2" key="2">
    <citation type="journal article" date="2007" name="Science">
        <title>Draft genome sequence of the sexually transmitted pathogen Trichomonas vaginalis.</title>
        <authorList>
            <person name="Carlton J.M."/>
            <person name="Hirt R.P."/>
            <person name="Silva J.C."/>
            <person name="Delcher A.L."/>
            <person name="Schatz M."/>
            <person name="Zhao Q."/>
            <person name="Wortman J.R."/>
            <person name="Bidwell S.L."/>
            <person name="Alsmark U.C.M."/>
            <person name="Besteiro S."/>
            <person name="Sicheritz-Ponten T."/>
            <person name="Noel C.J."/>
            <person name="Dacks J.B."/>
            <person name="Foster P.G."/>
            <person name="Simillion C."/>
            <person name="Van de Peer Y."/>
            <person name="Miranda-Saavedra D."/>
            <person name="Barton G.J."/>
            <person name="Westrop G.D."/>
            <person name="Mueller S."/>
            <person name="Dessi D."/>
            <person name="Fiori P.L."/>
            <person name="Ren Q."/>
            <person name="Paulsen I."/>
            <person name="Zhang H."/>
            <person name="Bastida-Corcuera F.D."/>
            <person name="Simoes-Barbosa A."/>
            <person name="Brown M.T."/>
            <person name="Hayes R.D."/>
            <person name="Mukherjee M."/>
            <person name="Okumura C.Y."/>
            <person name="Schneider R."/>
            <person name="Smith A.J."/>
            <person name="Vanacova S."/>
            <person name="Villalvazo M."/>
            <person name="Haas B.J."/>
            <person name="Pertea M."/>
            <person name="Feldblyum T.V."/>
            <person name="Utterback T.R."/>
            <person name="Shu C.L."/>
            <person name="Osoegawa K."/>
            <person name="de Jong P.J."/>
            <person name="Hrdy I."/>
            <person name="Horvathova L."/>
            <person name="Zubacova Z."/>
            <person name="Dolezal P."/>
            <person name="Malik S.B."/>
            <person name="Logsdon J.M. Jr."/>
            <person name="Henze K."/>
            <person name="Gupta A."/>
            <person name="Wang C.C."/>
            <person name="Dunne R.L."/>
            <person name="Upcroft J.A."/>
            <person name="Upcroft P."/>
            <person name="White O."/>
            <person name="Salzberg S.L."/>
            <person name="Tang P."/>
            <person name="Chiu C.-H."/>
            <person name="Lee Y.-S."/>
            <person name="Embley T.M."/>
            <person name="Coombs G.H."/>
            <person name="Mottram J.C."/>
            <person name="Tachezy J."/>
            <person name="Fraser-Liggett C.M."/>
            <person name="Johnson P.J."/>
        </authorList>
    </citation>
    <scope>NUCLEOTIDE SEQUENCE [LARGE SCALE GENOMIC DNA]</scope>
    <source>
        <strain evidence="2">G3</strain>
    </source>
</reference>
<dbReference type="KEGG" id="tva:4751510"/>
<dbReference type="EMBL" id="DS113892">
    <property type="protein sequence ID" value="EAX93785.1"/>
    <property type="molecule type" value="Genomic_DNA"/>
</dbReference>
<dbReference type="VEuPathDB" id="TrichDB:TVAGG3_0300230"/>
<dbReference type="RefSeq" id="XP_001306715.1">
    <property type="nucleotide sequence ID" value="XM_001306714.1"/>
</dbReference>
<gene>
    <name evidence="2" type="ORF">TVAG_339080</name>
</gene>
<dbReference type="SMR" id="A2FMS1"/>
<accession>A2FMS1</accession>
<keyword evidence="3" id="KW-1185">Reference proteome</keyword>
<protein>
    <submittedName>
        <fullName evidence="2">Uncharacterized protein</fullName>
    </submittedName>
</protein>